<reference evidence="5 6" key="1">
    <citation type="submission" date="2018-03" db="EMBL/GenBank/DDBJ databases">
        <title>Aerobic endospore-forming bacteria genome sequencing and assembly.</title>
        <authorList>
            <person name="Cavalcante D.A."/>
            <person name="Driks A."/>
            <person name="Putonti C."/>
            <person name="De-Souza M.T."/>
        </authorList>
    </citation>
    <scope>NUCLEOTIDE SEQUENCE [LARGE SCALE GENOMIC DNA]</scope>
    <source>
        <strain evidence="5 6">SDF0037</strain>
    </source>
</reference>
<dbReference type="InterPro" id="IPR051782">
    <property type="entry name" value="ABC_Transporter_VariousFunc"/>
</dbReference>
<evidence type="ECO:0000256" key="1">
    <source>
        <dbReference type="ARBA" id="ARBA00022448"/>
    </source>
</evidence>
<keyword evidence="3 5" id="KW-0067">ATP-binding</keyword>
<feature type="domain" description="ABC transporter" evidence="4">
    <location>
        <begin position="4"/>
        <end position="229"/>
    </location>
</feature>
<evidence type="ECO:0000313" key="6">
    <source>
        <dbReference type="Proteomes" id="UP000317944"/>
    </source>
</evidence>
<keyword evidence="2" id="KW-0547">Nucleotide-binding</keyword>
<dbReference type="GO" id="GO:0016887">
    <property type="term" value="F:ATP hydrolysis activity"/>
    <property type="evidence" value="ECO:0007669"/>
    <property type="project" value="InterPro"/>
</dbReference>
<dbReference type="GO" id="GO:0005524">
    <property type="term" value="F:ATP binding"/>
    <property type="evidence" value="ECO:0007669"/>
    <property type="project" value="UniProtKB-KW"/>
</dbReference>
<organism evidence="5 6">
    <name type="scientific">Lysinibacillus sphaericus</name>
    <name type="common">Bacillus sphaericus</name>
    <dbReference type="NCBI Taxonomy" id="1421"/>
    <lineage>
        <taxon>Bacteria</taxon>
        <taxon>Bacillati</taxon>
        <taxon>Bacillota</taxon>
        <taxon>Bacilli</taxon>
        <taxon>Bacillales</taxon>
        <taxon>Bacillaceae</taxon>
        <taxon>Lysinibacillus</taxon>
    </lineage>
</organism>
<dbReference type="Proteomes" id="UP000317944">
    <property type="component" value="Unassembled WGS sequence"/>
</dbReference>
<dbReference type="EMBL" id="SADV01000010">
    <property type="protein sequence ID" value="TQR31654.1"/>
    <property type="molecule type" value="Genomic_DNA"/>
</dbReference>
<dbReference type="InterPro" id="IPR027417">
    <property type="entry name" value="P-loop_NTPase"/>
</dbReference>
<dbReference type="PANTHER" id="PTHR42939:SF1">
    <property type="entry name" value="ABC TRANSPORTER ATP-BINDING PROTEIN ALBC-RELATED"/>
    <property type="match status" value="1"/>
</dbReference>
<dbReference type="OrthoDB" id="9804819at2"/>
<dbReference type="Gene3D" id="3.40.50.300">
    <property type="entry name" value="P-loop containing nucleotide triphosphate hydrolases"/>
    <property type="match status" value="1"/>
</dbReference>
<dbReference type="PROSITE" id="PS50893">
    <property type="entry name" value="ABC_TRANSPORTER_2"/>
    <property type="match status" value="1"/>
</dbReference>
<evidence type="ECO:0000259" key="4">
    <source>
        <dbReference type="PROSITE" id="PS50893"/>
    </source>
</evidence>
<dbReference type="PANTHER" id="PTHR42939">
    <property type="entry name" value="ABC TRANSPORTER ATP-BINDING PROTEIN ALBC-RELATED"/>
    <property type="match status" value="1"/>
</dbReference>
<dbReference type="RefSeq" id="WP_142509267.1">
    <property type="nucleotide sequence ID" value="NZ_SADV01000010.1"/>
</dbReference>
<proteinExistence type="predicted"/>
<dbReference type="SUPFAM" id="SSF52540">
    <property type="entry name" value="P-loop containing nucleoside triphosphate hydrolases"/>
    <property type="match status" value="1"/>
</dbReference>
<evidence type="ECO:0000313" key="5">
    <source>
        <dbReference type="EMBL" id="TQR31654.1"/>
    </source>
</evidence>
<sequence>MNIIQCEELSKSFGRRNALQRVTCAIDAEKIIGIIGRNGAGKSTLLNIFAGYLRPTTGSCKVFNENPFNNIQTAANMIFIDDQLSFSDYLSLEDILKMGADFYPNWQNELAYRMLDYAGIDLTAKHQQLSKGQLATFNLVYGLVSRCALTILDEPMNGMDEVIRTDFYRAILKEYLAFPRTFLITSHHLQEMESILEEIILIDEGSVIAHAPLDEFKEQLISLSGPSDALADLFSETEVYAQKIMAGMTSAIIDASNLFVSEEILRAKGITVSSLTASEVCKYLTSKKGSDIDAIFD</sequence>
<evidence type="ECO:0000256" key="2">
    <source>
        <dbReference type="ARBA" id="ARBA00022741"/>
    </source>
</evidence>
<comment type="caution">
    <text evidence="5">The sequence shown here is derived from an EMBL/GenBank/DDBJ whole genome shotgun (WGS) entry which is preliminary data.</text>
</comment>
<dbReference type="SMART" id="SM00382">
    <property type="entry name" value="AAA"/>
    <property type="match status" value="1"/>
</dbReference>
<dbReference type="AlphaFoldDB" id="A0A544UG59"/>
<gene>
    <name evidence="5" type="ORF">C7Y47_13610</name>
</gene>
<dbReference type="InterPro" id="IPR003593">
    <property type="entry name" value="AAA+_ATPase"/>
</dbReference>
<dbReference type="InterPro" id="IPR003439">
    <property type="entry name" value="ABC_transporter-like_ATP-bd"/>
</dbReference>
<evidence type="ECO:0000256" key="3">
    <source>
        <dbReference type="ARBA" id="ARBA00022840"/>
    </source>
</evidence>
<name>A0A544UG59_LYSSH</name>
<protein>
    <submittedName>
        <fullName evidence="5">ABC transporter ATP-binding protein</fullName>
    </submittedName>
</protein>
<keyword evidence="1" id="KW-0813">Transport</keyword>
<accession>A0A544UG59</accession>
<dbReference type="Pfam" id="PF00005">
    <property type="entry name" value="ABC_tran"/>
    <property type="match status" value="1"/>
</dbReference>